<dbReference type="AlphaFoldDB" id="W4GGH8"/>
<proteinExistence type="predicted"/>
<dbReference type="VEuPathDB" id="FungiDB:H257_07620"/>
<dbReference type="RefSeq" id="XP_009831509.1">
    <property type="nucleotide sequence ID" value="XM_009833207.1"/>
</dbReference>
<name>W4GGH8_APHAT</name>
<dbReference type="GeneID" id="20809616"/>
<protein>
    <submittedName>
        <fullName evidence="1">Uncharacterized protein</fullName>
    </submittedName>
</protein>
<evidence type="ECO:0000313" key="1">
    <source>
        <dbReference type="EMBL" id="ETV78790.1"/>
    </source>
</evidence>
<organism evidence="1">
    <name type="scientific">Aphanomyces astaci</name>
    <name type="common">Crayfish plague agent</name>
    <dbReference type="NCBI Taxonomy" id="112090"/>
    <lineage>
        <taxon>Eukaryota</taxon>
        <taxon>Sar</taxon>
        <taxon>Stramenopiles</taxon>
        <taxon>Oomycota</taxon>
        <taxon>Saprolegniomycetes</taxon>
        <taxon>Saprolegniales</taxon>
        <taxon>Verrucalvaceae</taxon>
        <taxon>Aphanomyces</taxon>
    </lineage>
</organism>
<accession>W4GGH8</accession>
<dbReference type="EMBL" id="KI913129">
    <property type="protein sequence ID" value="ETV78790.1"/>
    <property type="molecule type" value="Genomic_DNA"/>
</dbReference>
<reference evidence="1" key="1">
    <citation type="submission" date="2013-12" db="EMBL/GenBank/DDBJ databases">
        <title>The Genome Sequence of Aphanomyces astaci APO3.</title>
        <authorList>
            <consortium name="The Broad Institute Genomics Platform"/>
            <person name="Russ C."/>
            <person name="Tyler B."/>
            <person name="van West P."/>
            <person name="Dieguez-Uribeondo J."/>
            <person name="Young S.K."/>
            <person name="Zeng Q."/>
            <person name="Gargeya S."/>
            <person name="Fitzgerald M."/>
            <person name="Abouelleil A."/>
            <person name="Alvarado L."/>
            <person name="Chapman S.B."/>
            <person name="Gainer-Dewar J."/>
            <person name="Goldberg J."/>
            <person name="Griggs A."/>
            <person name="Gujja S."/>
            <person name="Hansen M."/>
            <person name="Howarth C."/>
            <person name="Imamovic A."/>
            <person name="Ireland A."/>
            <person name="Larimer J."/>
            <person name="McCowan C."/>
            <person name="Murphy C."/>
            <person name="Pearson M."/>
            <person name="Poon T.W."/>
            <person name="Priest M."/>
            <person name="Roberts A."/>
            <person name="Saif S."/>
            <person name="Shea T."/>
            <person name="Sykes S."/>
            <person name="Wortman J."/>
            <person name="Nusbaum C."/>
            <person name="Birren B."/>
        </authorList>
    </citation>
    <scope>NUCLEOTIDE SEQUENCE [LARGE SCALE GENOMIC DNA]</scope>
    <source>
        <strain evidence="1">APO3</strain>
    </source>
</reference>
<sequence>MLLTAQVKRWKDGIKVLINQPERQNSERGGLLENAVHVDDVLVPQLAYLYGSDAKSIVMTPSVKFNCVMLDTTCGPPRHGARKKHE</sequence>
<gene>
    <name evidence="1" type="ORF">H257_07620</name>
</gene>